<feature type="domain" description="Tle cognate immunity protein 4 C-terminal" evidence="1">
    <location>
        <begin position="151"/>
        <end position="317"/>
    </location>
</feature>
<organism evidence="2 3">
    <name type="scientific">Duganella fentianensis</name>
    <dbReference type="NCBI Taxonomy" id="2692177"/>
    <lineage>
        <taxon>Bacteria</taxon>
        <taxon>Pseudomonadati</taxon>
        <taxon>Pseudomonadota</taxon>
        <taxon>Betaproteobacteria</taxon>
        <taxon>Burkholderiales</taxon>
        <taxon>Oxalobacteraceae</taxon>
        <taxon>Telluria group</taxon>
        <taxon>Duganella</taxon>
    </lineage>
</organism>
<dbReference type="RefSeq" id="WP_161033907.1">
    <property type="nucleotide sequence ID" value="NZ_WWCL01000001.1"/>
</dbReference>
<protein>
    <recommendedName>
        <fullName evidence="1">Tle cognate immunity protein 4 C-terminal domain-containing protein</fullName>
    </recommendedName>
</protein>
<sequence>MTELPTRLIPLFEHTKRVCFGRLIIDVPSTATVVYGPTDVDFPIAYIANEAQRINVHVAKEVEKYEKERYMIKNLSPIDFAMYGKVVDGAVAGQKFVFGSKLFSNLTIASFIPLGDHLYIQDGRTDFNEIEENVGVLNNAAKNIRIRADDEIPTESGLCIEGGFAKSEYDYEKASIGIRLKEFPDVHLSIMSLKNGDFLVEGDDIEDRMKEAQEDTPHGPGTWYSRVDFLRRAPRQIAHWKGSEVLAHLPPQKTATESHEFHFTSSGAKNDRYYTRLDIELNTGVKGNRQGAVHTSLNDTEAVALWDKLVSTLQIRPIR</sequence>
<evidence type="ECO:0000313" key="2">
    <source>
        <dbReference type="EMBL" id="MYN44172.1"/>
    </source>
</evidence>
<dbReference type="Pfam" id="PF18426">
    <property type="entry name" value="Tli4_C"/>
    <property type="match status" value="1"/>
</dbReference>
<evidence type="ECO:0000259" key="1">
    <source>
        <dbReference type="Pfam" id="PF18426"/>
    </source>
</evidence>
<reference evidence="2" key="1">
    <citation type="submission" date="2019-12" db="EMBL/GenBank/DDBJ databases">
        <title>Novel species isolated from a subtropical stream in China.</title>
        <authorList>
            <person name="Lu H."/>
        </authorList>
    </citation>
    <scope>NUCLEOTIDE SEQUENCE [LARGE SCALE GENOMIC DNA]</scope>
    <source>
        <strain evidence="2">FT93W</strain>
    </source>
</reference>
<gene>
    <name evidence="2" type="ORF">GTP23_03705</name>
</gene>
<keyword evidence="3" id="KW-1185">Reference proteome</keyword>
<dbReference type="InterPro" id="IPR041290">
    <property type="entry name" value="Tli4_C"/>
</dbReference>
<name>A0A845HTL8_9BURK</name>
<dbReference type="Proteomes" id="UP000444316">
    <property type="component" value="Unassembled WGS sequence"/>
</dbReference>
<evidence type="ECO:0000313" key="3">
    <source>
        <dbReference type="Proteomes" id="UP000444316"/>
    </source>
</evidence>
<dbReference type="AlphaFoldDB" id="A0A845HTL8"/>
<accession>A0A845HTL8</accession>
<comment type="caution">
    <text evidence="2">The sequence shown here is derived from an EMBL/GenBank/DDBJ whole genome shotgun (WGS) entry which is preliminary data.</text>
</comment>
<proteinExistence type="predicted"/>
<dbReference type="EMBL" id="WWCL01000001">
    <property type="protein sequence ID" value="MYN44172.1"/>
    <property type="molecule type" value="Genomic_DNA"/>
</dbReference>